<dbReference type="InterPro" id="IPR054828">
    <property type="entry name" value="Vit_B12_bind_prot"/>
</dbReference>
<dbReference type="PROSITE" id="PS51257">
    <property type="entry name" value="PROKAR_LIPOPROTEIN"/>
    <property type="match status" value="1"/>
</dbReference>
<dbReference type="OrthoDB" id="9816357at2"/>
<proteinExistence type="inferred from homology"/>
<dbReference type="SUPFAM" id="SSF53807">
    <property type="entry name" value="Helical backbone' metal receptor"/>
    <property type="match status" value="1"/>
</dbReference>
<comment type="caution">
    <text evidence="6">The sequence shown here is derived from an EMBL/GenBank/DDBJ whole genome shotgun (WGS) entry which is preliminary data.</text>
</comment>
<keyword evidence="3" id="KW-0175">Coiled coil</keyword>
<reference evidence="7" key="1">
    <citation type="submission" date="2015-08" db="EMBL/GenBank/DDBJ databases">
        <title>Fjat-10028 dsm 16317.</title>
        <authorList>
            <person name="Liu B."/>
            <person name="Wang J."/>
            <person name="Zhu Y."/>
            <person name="Liu G."/>
            <person name="Chen Q."/>
            <person name="Chen Z."/>
            <person name="Lan J."/>
            <person name="Che J."/>
            <person name="Ge C."/>
            <person name="Shi H."/>
            <person name="Pan Z."/>
            <person name="Liu X."/>
        </authorList>
    </citation>
    <scope>NUCLEOTIDE SEQUENCE [LARGE SCALE GENOMIC DNA]</scope>
    <source>
        <strain evidence="7">DSM 16317</strain>
    </source>
</reference>
<feature type="domain" description="Fe/B12 periplasmic-binding" evidence="5">
    <location>
        <begin position="64"/>
        <end position="316"/>
    </location>
</feature>
<feature type="signal peptide" evidence="4">
    <location>
        <begin position="1"/>
        <end position="24"/>
    </location>
</feature>
<dbReference type="PANTHER" id="PTHR30535:SF34">
    <property type="entry name" value="MOLYBDATE-BINDING PROTEIN MOLA"/>
    <property type="match status" value="1"/>
</dbReference>
<evidence type="ECO:0000313" key="6">
    <source>
        <dbReference type="EMBL" id="KOO49755.1"/>
    </source>
</evidence>
<dbReference type="PANTHER" id="PTHR30535">
    <property type="entry name" value="VITAMIN B12-BINDING PROTEIN"/>
    <property type="match status" value="1"/>
</dbReference>
<dbReference type="InterPro" id="IPR050902">
    <property type="entry name" value="ABC_Transporter_SBP"/>
</dbReference>
<dbReference type="NCBIfam" id="NF038402">
    <property type="entry name" value="TroA_like"/>
    <property type="match status" value="1"/>
</dbReference>
<dbReference type="GeneID" id="301137528"/>
<evidence type="ECO:0000259" key="5">
    <source>
        <dbReference type="PROSITE" id="PS50983"/>
    </source>
</evidence>
<sequence length="318" mass="35005">MKKIWQFCLVIVLALGVLVGCGQTEDTKKKESSEPATEQQVAGYPLTETDALGNDVKFTEAPKSIITLVPSNTEILFALGLEKDITAVSDNDDYPEAATKKEKIGGMEFDAEKIISLNPDVVFAHETLLGTSEAGLQQLRDAGLKVFVVKNAGNFEETYKTIEQIGHITGKADEAKKITADMKAKVKEVQAKVKDVKQKSAFVETSDEPDIYTAGKDTFMQEMFDLANIKNVTADQTGWFKIDAEEIVKRNPDTIIVKYDYVKDIVEKVKKRQGFDSITAVKNDAVIQVDANLTSRTGPRLAEGLEVIAKAVYPEAFE</sequence>
<dbReference type="Pfam" id="PF01497">
    <property type="entry name" value="Peripla_BP_2"/>
    <property type="match status" value="1"/>
</dbReference>
<organism evidence="6 7">
    <name type="scientific">Viridibacillus arvi</name>
    <dbReference type="NCBI Taxonomy" id="263475"/>
    <lineage>
        <taxon>Bacteria</taxon>
        <taxon>Bacillati</taxon>
        <taxon>Bacillota</taxon>
        <taxon>Bacilli</taxon>
        <taxon>Bacillales</taxon>
        <taxon>Caryophanaceae</taxon>
        <taxon>Viridibacillus</taxon>
    </lineage>
</organism>
<evidence type="ECO:0000256" key="2">
    <source>
        <dbReference type="ARBA" id="ARBA00022729"/>
    </source>
</evidence>
<dbReference type="GO" id="GO:0071281">
    <property type="term" value="P:cellular response to iron ion"/>
    <property type="evidence" value="ECO:0007669"/>
    <property type="project" value="TreeGrafter"/>
</dbReference>
<dbReference type="AlphaFoldDB" id="A0A0M0LF80"/>
<dbReference type="CDD" id="cd01143">
    <property type="entry name" value="YvrC"/>
    <property type="match status" value="1"/>
</dbReference>
<evidence type="ECO:0000313" key="7">
    <source>
        <dbReference type="Proteomes" id="UP000036867"/>
    </source>
</evidence>
<dbReference type="STRING" id="263475.AMD00_15635"/>
<evidence type="ECO:0000256" key="4">
    <source>
        <dbReference type="SAM" id="SignalP"/>
    </source>
</evidence>
<dbReference type="InterPro" id="IPR002491">
    <property type="entry name" value="ABC_transptr_periplasmic_BD"/>
</dbReference>
<feature type="chain" id="PRO_5005603293" evidence="4">
    <location>
        <begin position="25"/>
        <end position="318"/>
    </location>
</feature>
<keyword evidence="7" id="KW-1185">Reference proteome</keyword>
<dbReference type="EMBL" id="LILB01000005">
    <property type="protein sequence ID" value="KOO49755.1"/>
    <property type="molecule type" value="Genomic_DNA"/>
</dbReference>
<dbReference type="PATRIC" id="fig|263475.3.peg.4404"/>
<keyword evidence="2 4" id="KW-0732">Signal</keyword>
<dbReference type="PROSITE" id="PS50983">
    <property type="entry name" value="FE_B12_PBP"/>
    <property type="match status" value="1"/>
</dbReference>
<name>A0A0M0LF80_9BACL</name>
<protein>
    <submittedName>
        <fullName evidence="6">Iron ABC transporter substrate-binding protein</fullName>
    </submittedName>
</protein>
<evidence type="ECO:0000256" key="3">
    <source>
        <dbReference type="SAM" id="Coils"/>
    </source>
</evidence>
<dbReference type="Proteomes" id="UP000036867">
    <property type="component" value="Unassembled WGS sequence"/>
</dbReference>
<comment type="similarity">
    <text evidence="1">Belongs to the bacterial solute-binding protein 8 family.</text>
</comment>
<evidence type="ECO:0000256" key="1">
    <source>
        <dbReference type="ARBA" id="ARBA00008814"/>
    </source>
</evidence>
<gene>
    <name evidence="6" type="ORF">AMD00_15635</name>
</gene>
<dbReference type="Gene3D" id="3.40.50.1980">
    <property type="entry name" value="Nitrogenase molybdenum iron protein domain"/>
    <property type="match status" value="2"/>
</dbReference>
<dbReference type="RefSeq" id="WP_053417926.1">
    <property type="nucleotide sequence ID" value="NZ_LILB01000005.1"/>
</dbReference>
<accession>A0A0M0LF80</accession>
<feature type="coiled-coil region" evidence="3">
    <location>
        <begin position="172"/>
        <end position="199"/>
    </location>
</feature>